<dbReference type="InterPro" id="IPR050836">
    <property type="entry name" value="SDS22/Internalin_LRR"/>
</dbReference>
<dbReference type="SMART" id="SM00365">
    <property type="entry name" value="LRR_SD22"/>
    <property type="match status" value="3"/>
</dbReference>
<evidence type="ECO:0000313" key="3">
    <source>
        <dbReference type="EMBL" id="RHY07608.1"/>
    </source>
</evidence>
<gene>
    <name evidence="3" type="ORF">DYB25_004365</name>
</gene>
<dbReference type="EMBL" id="QUTA01007292">
    <property type="protein sequence ID" value="RHY07608.1"/>
    <property type="molecule type" value="Genomic_DNA"/>
</dbReference>
<comment type="caution">
    <text evidence="3">The sequence shown here is derived from an EMBL/GenBank/DDBJ whole genome shotgun (WGS) entry which is preliminary data.</text>
</comment>
<dbReference type="InterPro" id="IPR001611">
    <property type="entry name" value="Leu-rich_rpt"/>
</dbReference>
<dbReference type="PROSITE" id="PS51450">
    <property type="entry name" value="LRR"/>
    <property type="match status" value="1"/>
</dbReference>
<reference evidence="3 4" key="1">
    <citation type="submission" date="2018-08" db="EMBL/GenBank/DDBJ databases">
        <title>Aphanomyces genome sequencing and annotation.</title>
        <authorList>
            <person name="Minardi D."/>
            <person name="Oidtmann B."/>
            <person name="Van Der Giezen M."/>
            <person name="Studholme D.J."/>
        </authorList>
    </citation>
    <scope>NUCLEOTIDE SEQUENCE [LARGE SCALE GENOMIC DNA]</scope>
    <source>
        <strain evidence="3 4">Yx</strain>
    </source>
</reference>
<dbReference type="SUPFAM" id="SSF52058">
    <property type="entry name" value="L domain-like"/>
    <property type="match status" value="1"/>
</dbReference>
<feature type="non-terminal residue" evidence="3">
    <location>
        <position position="147"/>
    </location>
</feature>
<evidence type="ECO:0000313" key="4">
    <source>
        <dbReference type="Proteomes" id="UP000266239"/>
    </source>
</evidence>
<evidence type="ECO:0008006" key="5">
    <source>
        <dbReference type="Google" id="ProtNLM"/>
    </source>
</evidence>
<dbReference type="VEuPathDB" id="FungiDB:H257_13639"/>
<keyword evidence="1" id="KW-0433">Leucine-rich repeat</keyword>
<dbReference type="InterPro" id="IPR032675">
    <property type="entry name" value="LRR_dom_sf"/>
</dbReference>
<dbReference type="Proteomes" id="UP000266239">
    <property type="component" value="Unassembled WGS sequence"/>
</dbReference>
<dbReference type="AlphaFoldDB" id="A0A397AP84"/>
<name>A0A397AP84_APHAT</name>
<keyword evidence="2" id="KW-0677">Repeat</keyword>
<organism evidence="3 4">
    <name type="scientific">Aphanomyces astaci</name>
    <name type="common">Crayfish plague agent</name>
    <dbReference type="NCBI Taxonomy" id="112090"/>
    <lineage>
        <taxon>Eukaryota</taxon>
        <taxon>Sar</taxon>
        <taxon>Stramenopiles</taxon>
        <taxon>Oomycota</taxon>
        <taxon>Saprolegniomycetes</taxon>
        <taxon>Saprolegniales</taxon>
        <taxon>Verrucalvaceae</taxon>
        <taxon>Aphanomyces</taxon>
    </lineage>
</organism>
<dbReference type="Gene3D" id="3.80.10.10">
    <property type="entry name" value="Ribonuclease Inhibitor"/>
    <property type="match status" value="1"/>
</dbReference>
<evidence type="ECO:0000256" key="2">
    <source>
        <dbReference type="ARBA" id="ARBA00022737"/>
    </source>
</evidence>
<dbReference type="PANTHER" id="PTHR46652">
    <property type="entry name" value="LEUCINE-RICH REPEAT AND IQ DOMAIN-CONTAINING PROTEIN 1-RELATED"/>
    <property type="match status" value="1"/>
</dbReference>
<evidence type="ECO:0000256" key="1">
    <source>
        <dbReference type="ARBA" id="ARBA00022614"/>
    </source>
</evidence>
<accession>A0A397AP84</accession>
<sequence length="147" mass="16542">MARLYSLDVSFNELKVLENLHTAKDLKELKAYNNKLTSSAALEVLMLSDNAIGEISSDFTALFKLKTLHLHGNTITRIDNLKTCRHLTYLDLSRNRIAGAWSNTLRVDRNKFADLSTLPLLPNLNEFYAHGNLLTDIAAVVSRMPQV</sequence>
<dbReference type="PANTHER" id="PTHR46652:SF3">
    <property type="entry name" value="LEUCINE-RICH REPEAT-CONTAINING PROTEIN 9"/>
    <property type="match status" value="1"/>
</dbReference>
<proteinExistence type="predicted"/>
<protein>
    <recommendedName>
        <fullName evidence="5">Protein phosphatase 1 regulatory subunit 7</fullName>
    </recommendedName>
</protein>
<dbReference type="Pfam" id="PF13855">
    <property type="entry name" value="LRR_8"/>
    <property type="match status" value="1"/>
</dbReference>